<comment type="caution">
    <text evidence="2">The sequence shown here is derived from an EMBL/GenBank/DDBJ whole genome shotgun (WGS) entry which is preliminary data.</text>
</comment>
<dbReference type="Pfam" id="PF12690">
    <property type="entry name" value="BsuPI"/>
    <property type="match status" value="1"/>
</dbReference>
<evidence type="ECO:0000259" key="1">
    <source>
        <dbReference type="Pfam" id="PF12690"/>
    </source>
</evidence>
<dbReference type="EMBL" id="QXIR01000008">
    <property type="protein sequence ID" value="RIW35286.1"/>
    <property type="molecule type" value="Genomic_DNA"/>
</dbReference>
<gene>
    <name evidence="2" type="ORF">D3H55_07760</name>
</gene>
<protein>
    <recommendedName>
        <fullName evidence="1">Intracellular proteinase inhibitor BsuPI domain-containing protein</fullName>
    </recommendedName>
</protein>
<dbReference type="OrthoDB" id="1357684at2"/>
<evidence type="ECO:0000313" key="2">
    <source>
        <dbReference type="EMBL" id="RIW35286.1"/>
    </source>
</evidence>
<dbReference type="InterPro" id="IPR038144">
    <property type="entry name" value="IPI"/>
</dbReference>
<organism evidence="2 3">
    <name type="scientific">Bacillus salacetis</name>
    <dbReference type="NCBI Taxonomy" id="2315464"/>
    <lineage>
        <taxon>Bacteria</taxon>
        <taxon>Bacillati</taxon>
        <taxon>Bacillota</taxon>
        <taxon>Bacilli</taxon>
        <taxon>Bacillales</taxon>
        <taxon>Bacillaceae</taxon>
        <taxon>Bacillus</taxon>
    </lineage>
</organism>
<dbReference type="AlphaFoldDB" id="A0A3A1R189"/>
<reference evidence="2 3" key="1">
    <citation type="submission" date="2018-09" db="EMBL/GenBank/DDBJ databases">
        <title>Bacillus saliacetes sp. nov., isolated from Thai shrimp paste (Ka-pi).</title>
        <authorList>
            <person name="Daroonpunt R."/>
            <person name="Tanasupawat S."/>
            <person name="Yiamsombut S."/>
        </authorList>
    </citation>
    <scope>NUCLEOTIDE SEQUENCE [LARGE SCALE GENOMIC DNA]</scope>
    <source>
        <strain evidence="2 3">SKP7-4</strain>
    </source>
</reference>
<dbReference type="InterPro" id="IPR020481">
    <property type="entry name" value="Intracell_prot_inh_BsuPI"/>
</dbReference>
<keyword evidence="3" id="KW-1185">Reference proteome</keyword>
<dbReference type="Gene3D" id="2.60.40.2360">
    <property type="entry name" value="Intracellular proteinase inhibitor BsuPI"/>
    <property type="match status" value="1"/>
</dbReference>
<dbReference type="Proteomes" id="UP000265801">
    <property type="component" value="Unassembled WGS sequence"/>
</dbReference>
<evidence type="ECO:0000313" key="3">
    <source>
        <dbReference type="Proteomes" id="UP000265801"/>
    </source>
</evidence>
<name>A0A3A1R189_9BACI</name>
<feature type="domain" description="Intracellular proteinase inhibitor BsuPI" evidence="1">
    <location>
        <begin position="84"/>
        <end position="184"/>
    </location>
</feature>
<proteinExistence type="predicted"/>
<accession>A0A3A1R189</accession>
<sequence>MSYMIWNTLSKKWIRVPLLILLKQPGFSVSSGETNTRKVENNKGTSVSERSKPLKRVAVNLFIILLSLYCLPGGTLAQQPDWDVEITGNPESADLQFRIFNNTPAEMVLEFPTSQFYDYEVRDHAGNKVYRYSDNKAFLQAVQRVRVKSGETKIWRDQWKYTSSDGKRIPSGKYTIHASLMVKNINGTPVNIDFTKNIAIAVAQENPSFRHVELSKNDGSFQIKGEAKVSAGSFYYTVEDGHHMLKEETLVKVNKEYPNWVPFDFAFKIDTGQFPKDRPVLVNLYERDLKEGTIHHNYTLRLN</sequence>